<feature type="region of interest" description="Disordered" evidence="2">
    <location>
        <begin position="272"/>
        <end position="297"/>
    </location>
</feature>
<organism evidence="3 4">
    <name type="scientific">Blepharisma stoltei</name>
    <dbReference type="NCBI Taxonomy" id="1481888"/>
    <lineage>
        <taxon>Eukaryota</taxon>
        <taxon>Sar</taxon>
        <taxon>Alveolata</taxon>
        <taxon>Ciliophora</taxon>
        <taxon>Postciliodesmatophora</taxon>
        <taxon>Heterotrichea</taxon>
        <taxon>Heterotrichida</taxon>
        <taxon>Blepharismidae</taxon>
        <taxon>Blepharisma</taxon>
    </lineage>
</organism>
<keyword evidence="4" id="KW-1185">Reference proteome</keyword>
<feature type="compositionally biased region" description="Basic and acidic residues" evidence="2">
    <location>
        <begin position="281"/>
        <end position="297"/>
    </location>
</feature>
<sequence>MTQNQNEIILNMSKNDDINDFQPKIISYHSSPRPVRLINLNQCPNQGRLSNLKPLENCLNPPKVPPRCISVGPVCKRNLFFKEDKSALPKPISKPPNELILIPKPPSETSLTSKKCTPRLRRYKIAFEESSTATSSVESNPQKKTNKEIEVLNQLCNQLLKEQDELRQQLKEQEDQIQFIRSSKEKNVRLRKEPLKLFQIAVSQLEKERKIRCINSSRSITPWRNGSQEKHRSPEVSQLPLALNLSFKNSQASNENSEELVTFRSRHLWSNQNSPKKQFRFPREIFSRHNRKTKEQS</sequence>
<dbReference type="Proteomes" id="UP001162131">
    <property type="component" value="Unassembled WGS sequence"/>
</dbReference>
<keyword evidence="1" id="KW-0175">Coiled coil</keyword>
<protein>
    <submittedName>
        <fullName evidence="3">Uncharacterized protein</fullName>
    </submittedName>
</protein>
<evidence type="ECO:0000256" key="1">
    <source>
        <dbReference type="SAM" id="Coils"/>
    </source>
</evidence>
<gene>
    <name evidence="3" type="ORF">BSTOLATCC_MIC25069</name>
</gene>
<evidence type="ECO:0000313" key="3">
    <source>
        <dbReference type="EMBL" id="CAG9319824.1"/>
    </source>
</evidence>
<dbReference type="AlphaFoldDB" id="A0AAU9J1K0"/>
<comment type="caution">
    <text evidence="3">The sequence shown here is derived from an EMBL/GenBank/DDBJ whole genome shotgun (WGS) entry which is preliminary data.</text>
</comment>
<dbReference type="EMBL" id="CAJZBQ010000024">
    <property type="protein sequence ID" value="CAG9319824.1"/>
    <property type="molecule type" value="Genomic_DNA"/>
</dbReference>
<accession>A0AAU9J1K0</accession>
<evidence type="ECO:0000256" key="2">
    <source>
        <dbReference type="SAM" id="MobiDB-lite"/>
    </source>
</evidence>
<evidence type="ECO:0000313" key="4">
    <source>
        <dbReference type="Proteomes" id="UP001162131"/>
    </source>
</evidence>
<proteinExistence type="predicted"/>
<feature type="coiled-coil region" evidence="1">
    <location>
        <begin position="142"/>
        <end position="183"/>
    </location>
</feature>
<name>A0AAU9J1K0_9CILI</name>
<reference evidence="3" key="1">
    <citation type="submission" date="2021-09" db="EMBL/GenBank/DDBJ databases">
        <authorList>
            <consortium name="AG Swart"/>
            <person name="Singh M."/>
            <person name="Singh A."/>
            <person name="Seah K."/>
            <person name="Emmerich C."/>
        </authorList>
    </citation>
    <scope>NUCLEOTIDE SEQUENCE</scope>
    <source>
        <strain evidence="3">ATCC30299</strain>
    </source>
</reference>